<reference evidence="1 2" key="2">
    <citation type="journal article" date="2022" name="Mol. Ecol. Resour.">
        <title>The genomes of chicory, endive, great burdock and yacon provide insights into Asteraceae paleo-polyploidization history and plant inulin production.</title>
        <authorList>
            <person name="Fan W."/>
            <person name="Wang S."/>
            <person name="Wang H."/>
            <person name="Wang A."/>
            <person name="Jiang F."/>
            <person name="Liu H."/>
            <person name="Zhao H."/>
            <person name="Xu D."/>
            <person name="Zhang Y."/>
        </authorList>
    </citation>
    <scope>NUCLEOTIDE SEQUENCE [LARGE SCALE GENOMIC DNA]</scope>
    <source>
        <strain evidence="2">cv. Punajuju</strain>
        <tissue evidence="1">Leaves</tissue>
    </source>
</reference>
<protein>
    <submittedName>
        <fullName evidence="1">Uncharacterized protein</fullName>
    </submittedName>
</protein>
<gene>
    <name evidence="1" type="ORF">L2E82_44060</name>
</gene>
<dbReference type="EMBL" id="CM042016">
    <property type="protein sequence ID" value="KAI3699636.1"/>
    <property type="molecule type" value="Genomic_DNA"/>
</dbReference>
<keyword evidence="2" id="KW-1185">Reference proteome</keyword>
<organism evidence="1 2">
    <name type="scientific">Cichorium intybus</name>
    <name type="common">Chicory</name>
    <dbReference type="NCBI Taxonomy" id="13427"/>
    <lineage>
        <taxon>Eukaryota</taxon>
        <taxon>Viridiplantae</taxon>
        <taxon>Streptophyta</taxon>
        <taxon>Embryophyta</taxon>
        <taxon>Tracheophyta</taxon>
        <taxon>Spermatophyta</taxon>
        <taxon>Magnoliopsida</taxon>
        <taxon>eudicotyledons</taxon>
        <taxon>Gunneridae</taxon>
        <taxon>Pentapetalae</taxon>
        <taxon>asterids</taxon>
        <taxon>campanulids</taxon>
        <taxon>Asterales</taxon>
        <taxon>Asteraceae</taxon>
        <taxon>Cichorioideae</taxon>
        <taxon>Cichorieae</taxon>
        <taxon>Cichoriinae</taxon>
        <taxon>Cichorium</taxon>
    </lineage>
</organism>
<sequence>MISSDGELWLQKGWPEFADHYSLKSGYLLVFDHHGKSVFHVRIFDRSKCEIDYAPSVFQETEEPATEDDQTTAMIETEVRYAPSGCLKHLNSSSGTGADIGKKPFVRDRTNDDNDDHSLQKLTRVLRKSYRTKLGVDSWQPLNSGFCNATGISRYCSVRLRNDKGKTWKMGIVKYKSKTIGRKIVPHLMGRWLDFWKANEMKIGDIFEISHAKGNLLHVHVIKNQKSEYQIEVKGT</sequence>
<comment type="caution">
    <text evidence="1">The sequence shown here is derived from an EMBL/GenBank/DDBJ whole genome shotgun (WGS) entry which is preliminary data.</text>
</comment>
<name>A0ACB8ZPJ4_CICIN</name>
<reference evidence="2" key="1">
    <citation type="journal article" date="2022" name="Mol. Ecol. Resour.">
        <title>The genomes of chicory, endive, great burdock and yacon provide insights into Asteraceae palaeo-polyploidization history and plant inulin production.</title>
        <authorList>
            <person name="Fan W."/>
            <person name="Wang S."/>
            <person name="Wang H."/>
            <person name="Wang A."/>
            <person name="Jiang F."/>
            <person name="Liu H."/>
            <person name="Zhao H."/>
            <person name="Xu D."/>
            <person name="Zhang Y."/>
        </authorList>
    </citation>
    <scope>NUCLEOTIDE SEQUENCE [LARGE SCALE GENOMIC DNA]</scope>
    <source>
        <strain evidence="2">cv. Punajuju</strain>
    </source>
</reference>
<dbReference type="Proteomes" id="UP001055811">
    <property type="component" value="Linkage Group LG08"/>
</dbReference>
<proteinExistence type="predicted"/>
<evidence type="ECO:0000313" key="2">
    <source>
        <dbReference type="Proteomes" id="UP001055811"/>
    </source>
</evidence>
<evidence type="ECO:0000313" key="1">
    <source>
        <dbReference type="EMBL" id="KAI3699636.1"/>
    </source>
</evidence>
<accession>A0ACB8ZPJ4</accession>